<feature type="compositionally biased region" description="Basic and acidic residues" evidence="1">
    <location>
        <begin position="57"/>
        <end position="75"/>
    </location>
</feature>
<dbReference type="EMBL" id="JACHHN010000013">
    <property type="protein sequence ID" value="MBB5193705.1"/>
    <property type="molecule type" value="Genomic_DNA"/>
</dbReference>
<gene>
    <name evidence="2" type="ORF">HNQ50_004465</name>
</gene>
<dbReference type="RefSeq" id="WP_184103669.1">
    <property type="nucleotide sequence ID" value="NZ_JACHHN010000013.1"/>
</dbReference>
<reference evidence="2 3" key="1">
    <citation type="submission" date="2020-08" db="EMBL/GenBank/DDBJ databases">
        <title>Genomic Encyclopedia of Type Strains, Phase IV (KMG-IV): sequencing the most valuable type-strain genomes for metagenomic binning, comparative biology and taxonomic classification.</title>
        <authorList>
            <person name="Goeker M."/>
        </authorList>
    </citation>
    <scope>NUCLEOTIDE SEQUENCE [LARGE SCALE GENOMIC DNA]</scope>
    <source>
        <strain evidence="2 3">DSM 18233</strain>
    </source>
</reference>
<evidence type="ECO:0000313" key="2">
    <source>
        <dbReference type="EMBL" id="MBB5193705.1"/>
    </source>
</evidence>
<dbReference type="AlphaFoldDB" id="A0A840RK71"/>
<feature type="compositionally biased region" description="Polar residues" evidence="1">
    <location>
        <begin position="1"/>
        <end position="25"/>
    </location>
</feature>
<accession>A0A840RK71</accession>
<evidence type="ECO:0000313" key="3">
    <source>
        <dbReference type="Proteomes" id="UP000543030"/>
    </source>
</evidence>
<feature type="region of interest" description="Disordered" evidence="1">
    <location>
        <begin position="1"/>
        <end position="105"/>
    </location>
</feature>
<keyword evidence="3" id="KW-1185">Reference proteome</keyword>
<protein>
    <submittedName>
        <fullName evidence="2">Uncharacterized protein</fullName>
    </submittedName>
</protein>
<name>A0A840RK71_9NEIS</name>
<organism evidence="2 3">
    <name type="scientific">Silvimonas terrae</name>
    <dbReference type="NCBI Taxonomy" id="300266"/>
    <lineage>
        <taxon>Bacteria</taxon>
        <taxon>Pseudomonadati</taxon>
        <taxon>Pseudomonadota</taxon>
        <taxon>Betaproteobacteria</taxon>
        <taxon>Neisseriales</taxon>
        <taxon>Chitinibacteraceae</taxon>
        <taxon>Silvimonas</taxon>
    </lineage>
</organism>
<dbReference type="Proteomes" id="UP000543030">
    <property type="component" value="Unassembled WGS sequence"/>
</dbReference>
<feature type="compositionally biased region" description="Low complexity" evidence="1">
    <location>
        <begin position="47"/>
        <end position="56"/>
    </location>
</feature>
<comment type="caution">
    <text evidence="2">The sequence shown here is derived from an EMBL/GenBank/DDBJ whole genome shotgun (WGS) entry which is preliminary data.</text>
</comment>
<proteinExistence type="predicted"/>
<evidence type="ECO:0000256" key="1">
    <source>
        <dbReference type="SAM" id="MobiDB-lite"/>
    </source>
</evidence>
<sequence length="202" mass="21307">MASTSVSPVSSTFAASPILSSSVRSTPAADGTGGGGGNPNQARAELEAALLRANAEGGRHHGQERDGHAPERPPPEDEYVQIQNEADEAIPASTAPVSGASPYHHLMVEPDGARSVIFGHRKVNLRKGRTPEETLRTARIIMATSLTPESPSPEELSAAEDAQKLEDEAIQEINARQTVAARQLSAYQPPDLPAVSDFEETA</sequence>